<evidence type="ECO:0000256" key="5">
    <source>
        <dbReference type="ARBA" id="ARBA00022723"/>
    </source>
</evidence>
<evidence type="ECO:0000259" key="13">
    <source>
        <dbReference type="Pfam" id="PF12627"/>
    </source>
</evidence>
<comment type="cofactor">
    <cofactor evidence="1 11">
        <name>Mg(2+)</name>
        <dbReference type="ChEBI" id="CHEBI:18420"/>
    </cofactor>
</comment>
<dbReference type="InterPro" id="IPR043519">
    <property type="entry name" value="NT_sf"/>
</dbReference>
<dbReference type="SUPFAM" id="SSF81891">
    <property type="entry name" value="Poly A polymerase C-terminal region-like"/>
    <property type="match status" value="1"/>
</dbReference>
<feature type="binding site" evidence="11">
    <location>
        <position position="117"/>
    </location>
    <ligand>
        <name>CTP</name>
        <dbReference type="ChEBI" id="CHEBI:37563"/>
    </ligand>
</feature>
<dbReference type="Gene3D" id="1.10.3090.10">
    <property type="entry name" value="cca-adding enzyme, domain 2"/>
    <property type="match status" value="1"/>
</dbReference>
<keyword evidence="16" id="KW-1185">Reference proteome</keyword>
<dbReference type="Proteomes" id="UP000295416">
    <property type="component" value="Unassembled WGS sequence"/>
</dbReference>
<feature type="binding site" evidence="11">
    <location>
        <position position="163"/>
    </location>
    <ligand>
        <name>ATP</name>
        <dbReference type="ChEBI" id="CHEBI:30616"/>
    </ligand>
</feature>
<comment type="miscellaneous">
    <text evidence="11">A single active site specifically recognizes both ATP and CTP and is responsible for their addition.</text>
</comment>
<dbReference type="HAMAP" id="MF_01263">
    <property type="entry name" value="CCA_bact_type3"/>
    <property type="match status" value="1"/>
</dbReference>
<dbReference type="Gene3D" id="1.10.246.80">
    <property type="match status" value="1"/>
</dbReference>
<dbReference type="GO" id="GO:0001680">
    <property type="term" value="P:tRNA 3'-terminal CCA addition"/>
    <property type="evidence" value="ECO:0007669"/>
    <property type="project" value="UniProtKB-UniRule"/>
</dbReference>
<dbReference type="InterPro" id="IPR002646">
    <property type="entry name" value="PolA_pol_head_dom"/>
</dbReference>
<comment type="function">
    <text evidence="11">Catalyzes the addition and repair of the essential 3'-terminal CCA sequence in tRNAs without using a nucleic acid template. Adds these three nucleotides in the order of C, C, and A to the tRNA nucleotide-73, using CTP and ATP as substrates and producing inorganic pyrophosphate. tRNA 3'-terminal CCA addition is required both for tRNA processing and repair. Also involved in tRNA surveillance by mediating tandem CCA addition to generate a CCACCA at the 3' terminus of unstable tRNAs. While stable tRNAs receive only 3'-terminal CCA, unstable tRNAs are marked with CCACCA and rapidly degraded.</text>
</comment>
<dbReference type="GO" id="GO:0004810">
    <property type="term" value="F:CCA tRNA nucleotidyltransferase activity"/>
    <property type="evidence" value="ECO:0007669"/>
    <property type="project" value="UniProtKB-UniRule"/>
</dbReference>
<feature type="binding site" evidence="11">
    <location>
        <position position="46"/>
    </location>
    <ligand>
        <name>Mg(2+)</name>
        <dbReference type="ChEBI" id="CHEBI:18420"/>
    </ligand>
</feature>
<keyword evidence="7 11" id="KW-0692">RNA repair</keyword>
<dbReference type="CDD" id="cd05398">
    <property type="entry name" value="NT_ClassII-CCAase"/>
    <property type="match status" value="1"/>
</dbReference>
<dbReference type="GO" id="GO:0000287">
    <property type="term" value="F:magnesium ion binding"/>
    <property type="evidence" value="ECO:0007669"/>
    <property type="project" value="UniProtKB-UniRule"/>
</dbReference>
<dbReference type="Pfam" id="PF12627">
    <property type="entry name" value="PolyA_pol_RNAbd"/>
    <property type="match status" value="1"/>
</dbReference>
<evidence type="ECO:0000259" key="14">
    <source>
        <dbReference type="Pfam" id="PF13735"/>
    </source>
</evidence>
<name>A0A4V2SNL0_9BACL</name>
<feature type="binding site" evidence="11">
    <location>
        <position position="48"/>
    </location>
    <ligand>
        <name>Mg(2+)</name>
        <dbReference type="ChEBI" id="CHEBI:18420"/>
    </ligand>
</feature>
<dbReference type="EMBL" id="SLXK01000002">
    <property type="protein sequence ID" value="TCP31616.1"/>
    <property type="molecule type" value="Genomic_DNA"/>
</dbReference>
<evidence type="ECO:0000256" key="6">
    <source>
        <dbReference type="ARBA" id="ARBA00022741"/>
    </source>
</evidence>
<evidence type="ECO:0000256" key="9">
    <source>
        <dbReference type="ARBA" id="ARBA00022842"/>
    </source>
</evidence>
<dbReference type="Gene3D" id="3.30.460.10">
    <property type="entry name" value="Beta Polymerase, domain 2"/>
    <property type="match status" value="1"/>
</dbReference>
<keyword evidence="6 11" id="KW-0547">Nucleotide-binding</keyword>
<keyword evidence="5 11" id="KW-0479">Metal-binding</keyword>
<dbReference type="NCBIfam" id="NF009814">
    <property type="entry name" value="PRK13299.1"/>
    <property type="match status" value="1"/>
</dbReference>
<feature type="binding site" evidence="11">
    <location>
        <position position="166"/>
    </location>
    <ligand>
        <name>ATP</name>
        <dbReference type="ChEBI" id="CHEBI:30616"/>
    </ligand>
</feature>
<keyword evidence="2 11" id="KW-0808">Transferase</keyword>
<dbReference type="Gene3D" id="1.20.58.560">
    <property type="match status" value="1"/>
</dbReference>
<dbReference type="InterPro" id="IPR050264">
    <property type="entry name" value="Bact_CCA-adding_enz_type3_sf"/>
</dbReference>
<keyword evidence="10 11" id="KW-0694">RNA-binding</keyword>
<dbReference type="InterPro" id="IPR023068">
    <property type="entry name" value="CCA-adding_enz_firmicutes"/>
</dbReference>
<feature type="binding site" evidence="11">
    <location>
        <position position="160"/>
    </location>
    <ligand>
        <name>CTP</name>
        <dbReference type="ChEBI" id="CHEBI:37563"/>
    </ligand>
</feature>
<feature type="domain" description="CCA-adding enzyme C-terminal" evidence="14">
    <location>
        <begin position="256"/>
        <end position="398"/>
    </location>
</feature>
<evidence type="ECO:0000313" key="15">
    <source>
        <dbReference type="EMBL" id="TCP31616.1"/>
    </source>
</evidence>
<keyword evidence="3 11" id="KW-0819">tRNA processing</keyword>
<dbReference type="InterPro" id="IPR032828">
    <property type="entry name" value="PolyA_RNA-bd"/>
</dbReference>
<feature type="binding site" evidence="11">
    <location>
        <position position="163"/>
    </location>
    <ligand>
        <name>CTP</name>
        <dbReference type="ChEBI" id="CHEBI:37563"/>
    </ligand>
</feature>
<feature type="binding site" evidence="11">
    <location>
        <position position="36"/>
    </location>
    <ligand>
        <name>CTP</name>
        <dbReference type="ChEBI" id="CHEBI:37563"/>
    </ligand>
</feature>
<comment type="similarity">
    <text evidence="11">Belongs to the tRNA nucleotidyltransferase/poly(A) polymerase family. Bacterial CCA-adding enzyme type 3 subfamily.</text>
</comment>
<dbReference type="AlphaFoldDB" id="A0A4V2SNL0"/>
<dbReference type="GO" id="GO:0160016">
    <property type="term" value="F:CCACCA tRNA nucleotidyltransferase activity"/>
    <property type="evidence" value="ECO:0007669"/>
    <property type="project" value="RHEA"/>
</dbReference>
<keyword evidence="9 11" id="KW-0460">Magnesium</keyword>
<comment type="subunit">
    <text evidence="11">Homodimer.</text>
</comment>
<feature type="binding site" evidence="11">
    <location>
        <position position="160"/>
    </location>
    <ligand>
        <name>ATP</name>
        <dbReference type="ChEBI" id="CHEBI:30616"/>
    </ligand>
</feature>
<feature type="domain" description="Poly A polymerase head" evidence="12">
    <location>
        <begin position="28"/>
        <end position="147"/>
    </location>
</feature>
<evidence type="ECO:0000256" key="4">
    <source>
        <dbReference type="ARBA" id="ARBA00022695"/>
    </source>
</evidence>
<keyword evidence="4 11" id="KW-0548">Nucleotidyltransferase</keyword>
<dbReference type="GO" id="GO:0042245">
    <property type="term" value="P:RNA repair"/>
    <property type="evidence" value="ECO:0007669"/>
    <property type="project" value="UniProtKB-KW"/>
</dbReference>
<sequence length="408" mass="46947">MIGCAHMSRSFEEAKEVLKVFFIHHYDAYIVGGAVRDHLLGKPVNDIDIATSARPEQVQAMFKTTIPVGIKHGTVIVRYNHTNYEVTTFRKESGYDDFRRPAKVTFETSLLSDLKRRDFTINAMALTIDSDIIDPYNGRCDIEQAILQTVNDPYDRFREDPLRMMRGIRFISQLGFKMPPKQLDAIRDLAHLLKNISIERLLQEFSKLLAGKSLDQAMPVLVETSCHHYLPGLETKSHDLFTAGKFDFNRIKADWERWCALVIILDIPDDKAFCRSWKMSNKQASFVVTHSYGYHLMKGQRWTSERLYEWGLDSVLAINRLISVLSPEASTETNLEIEKMWRNLPIKDKKDLNVNGQDLMAWTKQKPGPWLAGALKLIEGLILNGQLKNERKDIKEWVMACLKPKIGF</sequence>
<evidence type="ECO:0000256" key="8">
    <source>
        <dbReference type="ARBA" id="ARBA00022840"/>
    </source>
</evidence>
<gene>
    <name evidence="11" type="primary">cca</name>
    <name evidence="15" type="ORF">EV207_102106</name>
</gene>
<reference evidence="15 16" key="1">
    <citation type="submission" date="2019-03" db="EMBL/GenBank/DDBJ databases">
        <title>Genomic Encyclopedia of Type Strains, Phase IV (KMG-IV): sequencing the most valuable type-strain genomes for metagenomic binning, comparative biology and taxonomic classification.</title>
        <authorList>
            <person name="Goeker M."/>
        </authorList>
    </citation>
    <scope>NUCLEOTIDE SEQUENCE [LARGE SCALE GENOMIC DNA]</scope>
    <source>
        <strain evidence="15 16">DSM 19377</strain>
    </source>
</reference>
<comment type="catalytic activity">
    <reaction evidence="11">
        <text>a tRNA precursor + 2 CTP + ATP = a tRNA with a 3' CCA end + 3 diphosphate</text>
        <dbReference type="Rhea" id="RHEA:14433"/>
        <dbReference type="Rhea" id="RHEA-COMP:10465"/>
        <dbReference type="Rhea" id="RHEA-COMP:10468"/>
        <dbReference type="ChEBI" id="CHEBI:30616"/>
        <dbReference type="ChEBI" id="CHEBI:33019"/>
        <dbReference type="ChEBI" id="CHEBI:37563"/>
        <dbReference type="ChEBI" id="CHEBI:74896"/>
        <dbReference type="ChEBI" id="CHEBI:83071"/>
        <dbReference type="EC" id="2.7.7.72"/>
    </reaction>
</comment>
<dbReference type="OrthoDB" id="9805698at2"/>
<accession>A0A4V2SNL0</accession>
<feature type="binding site" evidence="11">
    <location>
        <position position="33"/>
    </location>
    <ligand>
        <name>ATP</name>
        <dbReference type="ChEBI" id="CHEBI:30616"/>
    </ligand>
</feature>
<evidence type="ECO:0000256" key="10">
    <source>
        <dbReference type="ARBA" id="ARBA00022884"/>
    </source>
</evidence>
<evidence type="ECO:0000256" key="2">
    <source>
        <dbReference type="ARBA" id="ARBA00022679"/>
    </source>
</evidence>
<comment type="caution">
    <text evidence="15">The sequence shown here is derived from an EMBL/GenBank/DDBJ whole genome shotgun (WGS) entry which is preliminary data.</text>
</comment>
<feature type="binding site" evidence="11">
    <location>
        <position position="166"/>
    </location>
    <ligand>
        <name>CTP</name>
        <dbReference type="ChEBI" id="CHEBI:37563"/>
    </ligand>
</feature>
<protein>
    <recommendedName>
        <fullName evidence="11">CCA-adding enzyme</fullName>
        <ecNumber evidence="11">2.7.7.72</ecNumber>
    </recommendedName>
    <alternativeName>
        <fullName evidence="11">CCA tRNA nucleotidyltransferase</fullName>
    </alternativeName>
    <alternativeName>
        <fullName evidence="11">tRNA CCA-pyrophosphorylase</fullName>
    </alternativeName>
    <alternativeName>
        <fullName evidence="11">tRNA adenylyl-/cytidylyl- transferase</fullName>
    </alternativeName>
    <alternativeName>
        <fullName evidence="11">tRNA nucleotidyltransferase</fullName>
    </alternativeName>
    <alternativeName>
        <fullName evidence="11">tRNA-NT</fullName>
    </alternativeName>
</protein>
<dbReference type="GO" id="GO:0005524">
    <property type="term" value="F:ATP binding"/>
    <property type="evidence" value="ECO:0007669"/>
    <property type="project" value="UniProtKB-UniRule"/>
</dbReference>
<evidence type="ECO:0000256" key="1">
    <source>
        <dbReference type="ARBA" id="ARBA00001946"/>
    </source>
</evidence>
<dbReference type="PANTHER" id="PTHR46173">
    <property type="entry name" value="CCA TRNA NUCLEOTIDYLTRANSFERASE 1, MITOCHONDRIAL"/>
    <property type="match status" value="1"/>
</dbReference>
<dbReference type="Pfam" id="PF13735">
    <property type="entry name" value="tRNA_NucTran2_2"/>
    <property type="match status" value="1"/>
</dbReference>
<comment type="catalytic activity">
    <reaction evidence="11">
        <text>a tRNA with a 3' CCA end + 2 CTP + ATP = a tRNA with a 3' CCACCA end + 3 diphosphate</text>
        <dbReference type="Rhea" id="RHEA:76235"/>
        <dbReference type="Rhea" id="RHEA-COMP:10468"/>
        <dbReference type="Rhea" id="RHEA-COMP:18655"/>
        <dbReference type="ChEBI" id="CHEBI:30616"/>
        <dbReference type="ChEBI" id="CHEBI:33019"/>
        <dbReference type="ChEBI" id="CHEBI:37563"/>
        <dbReference type="ChEBI" id="CHEBI:83071"/>
        <dbReference type="ChEBI" id="CHEBI:195187"/>
    </reaction>
</comment>
<evidence type="ECO:0000256" key="7">
    <source>
        <dbReference type="ARBA" id="ARBA00022800"/>
    </source>
</evidence>
<organism evidence="15 16">
    <name type="scientific">Scopulibacillus darangshiensis</name>
    <dbReference type="NCBI Taxonomy" id="442528"/>
    <lineage>
        <taxon>Bacteria</taxon>
        <taxon>Bacillati</taxon>
        <taxon>Bacillota</taxon>
        <taxon>Bacilli</taxon>
        <taxon>Bacillales</taxon>
        <taxon>Sporolactobacillaceae</taxon>
        <taxon>Scopulibacillus</taxon>
    </lineage>
</organism>
<dbReference type="PANTHER" id="PTHR46173:SF1">
    <property type="entry name" value="CCA TRNA NUCLEOTIDYLTRANSFERASE 1, MITOCHONDRIAL"/>
    <property type="match status" value="1"/>
</dbReference>
<dbReference type="EC" id="2.7.7.72" evidence="11"/>
<evidence type="ECO:0000313" key="16">
    <source>
        <dbReference type="Proteomes" id="UP000295416"/>
    </source>
</evidence>
<feature type="binding site" evidence="11">
    <location>
        <position position="117"/>
    </location>
    <ligand>
        <name>ATP</name>
        <dbReference type="ChEBI" id="CHEBI:30616"/>
    </ligand>
</feature>
<feature type="domain" description="tRNA nucleotidyltransferase/poly(A) polymerase RNA and SrmB- binding" evidence="13">
    <location>
        <begin position="175"/>
        <end position="234"/>
    </location>
</feature>
<feature type="binding site" evidence="11">
    <location>
        <position position="169"/>
    </location>
    <ligand>
        <name>CTP</name>
        <dbReference type="ChEBI" id="CHEBI:37563"/>
    </ligand>
</feature>
<dbReference type="GO" id="GO:0000049">
    <property type="term" value="F:tRNA binding"/>
    <property type="evidence" value="ECO:0007669"/>
    <property type="project" value="UniProtKB-UniRule"/>
</dbReference>
<evidence type="ECO:0000256" key="11">
    <source>
        <dbReference type="HAMAP-Rule" id="MF_01263"/>
    </source>
</evidence>
<evidence type="ECO:0000259" key="12">
    <source>
        <dbReference type="Pfam" id="PF01743"/>
    </source>
</evidence>
<dbReference type="SUPFAM" id="SSF81301">
    <property type="entry name" value="Nucleotidyltransferase"/>
    <property type="match status" value="1"/>
</dbReference>
<feature type="binding site" evidence="11">
    <location>
        <position position="169"/>
    </location>
    <ligand>
        <name>ATP</name>
        <dbReference type="ChEBI" id="CHEBI:30616"/>
    </ligand>
</feature>
<feature type="binding site" evidence="11">
    <location>
        <position position="36"/>
    </location>
    <ligand>
        <name>ATP</name>
        <dbReference type="ChEBI" id="CHEBI:30616"/>
    </ligand>
</feature>
<dbReference type="InterPro" id="IPR032810">
    <property type="entry name" value="CCA-adding_enz_C"/>
</dbReference>
<evidence type="ECO:0000256" key="3">
    <source>
        <dbReference type="ARBA" id="ARBA00022694"/>
    </source>
</evidence>
<keyword evidence="8 11" id="KW-0067">ATP-binding</keyword>
<dbReference type="Pfam" id="PF01743">
    <property type="entry name" value="PolyA_pol"/>
    <property type="match status" value="1"/>
</dbReference>
<proteinExistence type="inferred from homology"/>
<feature type="binding site" evidence="11">
    <location>
        <position position="33"/>
    </location>
    <ligand>
        <name>CTP</name>
        <dbReference type="ChEBI" id="CHEBI:37563"/>
    </ligand>
</feature>